<sequence>MDKDGSILHSAMIYQQSFTYKGANGLVAETVQTVGTVYYGALTRGQTYQIIYGYVTVIYGSYLGDTIFIGLSQQQTKGQGGSALLIIIGYGQDQGYGGVIGKVYTQG</sequence>
<dbReference type="Proteomes" id="UP000692954">
    <property type="component" value="Unassembled WGS sequence"/>
</dbReference>
<comment type="caution">
    <text evidence="1">The sequence shown here is derived from an EMBL/GenBank/DDBJ whole genome shotgun (WGS) entry which is preliminary data.</text>
</comment>
<proteinExistence type="predicted"/>
<dbReference type="AlphaFoldDB" id="A0A8S1QEI2"/>
<keyword evidence="2" id="KW-1185">Reference proteome</keyword>
<reference evidence="1" key="1">
    <citation type="submission" date="2021-01" db="EMBL/GenBank/DDBJ databases">
        <authorList>
            <consortium name="Genoscope - CEA"/>
            <person name="William W."/>
        </authorList>
    </citation>
    <scope>NUCLEOTIDE SEQUENCE</scope>
</reference>
<evidence type="ECO:0000313" key="2">
    <source>
        <dbReference type="Proteomes" id="UP000692954"/>
    </source>
</evidence>
<evidence type="ECO:0000313" key="1">
    <source>
        <dbReference type="EMBL" id="CAD8114299.1"/>
    </source>
</evidence>
<protein>
    <submittedName>
        <fullName evidence="1">Uncharacterized protein</fullName>
    </submittedName>
</protein>
<accession>A0A8S1QEI2</accession>
<dbReference type="EMBL" id="CAJJDN010000105">
    <property type="protein sequence ID" value="CAD8114299.1"/>
    <property type="molecule type" value="Genomic_DNA"/>
</dbReference>
<organism evidence="1 2">
    <name type="scientific">Paramecium sonneborni</name>
    <dbReference type="NCBI Taxonomy" id="65129"/>
    <lineage>
        <taxon>Eukaryota</taxon>
        <taxon>Sar</taxon>
        <taxon>Alveolata</taxon>
        <taxon>Ciliophora</taxon>
        <taxon>Intramacronucleata</taxon>
        <taxon>Oligohymenophorea</taxon>
        <taxon>Peniculida</taxon>
        <taxon>Parameciidae</taxon>
        <taxon>Paramecium</taxon>
    </lineage>
</organism>
<name>A0A8S1QEI2_9CILI</name>
<gene>
    <name evidence="1" type="ORF">PSON_ATCC_30995.1.T1050132</name>
</gene>